<accession>A0ABU1ZFV0</accession>
<protein>
    <recommendedName>
        <fullName evidence="1">PAS fold-3 domain-containing protein</fullName>
    </recommendedName>
</protein>
<feature type="domain" description="PAS fold-3" evidence="1">
    <location>
        <begin position="33"/>
        <end position="122"/>
    </location>
</feature>
<dbReference type="EMBL" id="JAVDXQ010000006">
    <property type="protein sequence ID" value="MDR7298906.1"/>
    <property type="molecule type" value="Genomic_DNA"/>
</dbReference>
<dbReference type="InterPro" id="IPR035965">
    <property type="entry name" value="PAS-like_dom_sf"/>
</dbReference>
<gene>
    <name evidence="2" type="ORF">J2X16_004274</name>
</gene>
<reference evidence="2 3" key="1">
    <citation type="submission" date="2023-07" db="EMBL/GenBank/DDBJ databases">
        <title>Sorghum-associated microbial communities from plants grown in Nebraska, USA.</title>
        <authorList>
            <person name="Schachtman D."/>
        </authorList>
    </citation>
    <scope>NUCLEOTIDE SEQUENCE [LARGE SCALE GENOMIC DNA]</scope>
    <source>
        <strain evidence="2 3">BE310</strain>
    </source>
</reference>
<dbReference type="SUPFAM" id="SSF55785">
    <property type="entry name" value="PYP-like sensor domain (PAS domain)"/>
    <property type="match status" value="1"/>
</dbReference>
<keyword evidence="3" id="KW-1185">Reference proteome</keyword>
<evidence type="ECO:0000313" key="3">
    <source>
        <dbReference type="Proteomes" id="UP001180536"/>
    </source>
</evidence>
<evidence type="ECO:0000259" key="1">
    <source>
        <dbReference type="Pfam" id="PF08447"/>
    </source>
</evidence>
<organism evidence="2 3">
    <name type="scientific">Pelomonas aquatica</name>
    <dbReference type="NCBI Taxonomy" id="431058"/>
    <lineage>
        <taxon>Bacteria</taxon>
        <taxon>Pseudomonadati</taxon>
        <taxon>Pseudomonadota</taxon>
        <taxon>Betaproteobacteria</taxon>
        <taxon>Burkholderiales</taxon>
        <taxon>Sphaerotilaceae</taxon>
        <taxon>Roseateles</taxon>
    </lineage>
</organism>
<proteinExistence type="predicted"/>
<dbReference type="Pfam" id="PF08447">
    <property type="entry name" value="PAS_3"/>
    <property type="match status" value="1"/>
</dbReference>
<dbReference type="InterPro" id="IPR013655">
    <property type="entry name" value="PAS_fold_3"/>
</dbReference>
<comment type="caution">
    <text evidence="2">The sequence shown here is derived from an EMBL/GenBank/DDBJ whole genome shotgun (WGS) entry which is preliminary data.</text>
</comment>
<sequence length="194" mass="21404">MGTKGRTLTLRVREAVDAGELGLWDLRPELETVHYSPQWKSKLGFPDPHRADSTHFWRCRVHPADLDGMLVAMRAHAGRTQPGYEATFRLRSNGSGYRLMHSRGRVVEWSADGRAARMIGTMVDLTQRPFTPQGGLPTGPRGSMGGLPLVQPFHRLLSAETPGNASERQRLLGELEEMLQASLAEVEGLRPAAG</sequence>
<evidence type="ECO:0000313" key="2">
    <source>
        <dbReference type="EMBL" id="MDR7298906.1"/>
    </source>
</evidence>
<dbReference type="Gene3D" id="3.30.450.20">
    <property type="entry name" value="PAS domain"/>
    <property type="match status" value="1"/>
</dbReference>
<dbReference type="Proteomes" id="UP001180536">
    <property type="component" value="Unassembled WGS sequence"/>
</dbReference>
<name>A0ABU1ZFV0_9BURK</name>